<evidence type="ECO:0000256" key="1">
    <source>
        <dbReference type="ARBA" id="ARBA00022801"/>
    </source>
</evidence>
<dbReference type="InterPro" id="IPR000073">
    <property type="entry name" value="AB_hydrolase_1"/>
</dbReference>
<dbReference type="GO" id="GO:0047570">
    <property type="term" value="F:3-oxoadipate enol-lactonase activity"/>
    <property type="evidence" value="ECO:0007669"/>
    <property type="project" value="InterPro"/>
</dbReference>
<dbReference type="NCBIfam" id="TIGR02427">
    <property type="entry name" value="protocat_pcaD"/>
    <property type="match status" value="1"/>
</dbReference>
<dbReference type="InterPro" id="IPR026968">
    <property type="entry name" value="PcaD/CatD"/>
</dbReference>
<proteinExistence type="predicted"/>
<dbReference type="GO" id="GO:0042952">
    <property type="term" value="P:beta-ketoadipate pathway"/>
    <property type="evidence" value="ECO:0007669"/>
    <property type="project" value="InterPro"/>
</dbReference>
<dbReference type="InterPro" id="IPR029058">
    <property type="entry name" value="AB_hydrolase_fold"/>
</dbReference>
<dbReference type="PANTHER" id="PTHR43798">
    <property type="entry name" value="MONOACYLGLYCEROL LIPASE"/>
    <property type="match status" value="1"/>
</dbReference>
<keyword evidence="1" id="KW-0378">Hydrolase</keyword>
<gene>
    <name evidence="3" type="ORF">LCGC14_0523890</name>
</gene>
<organism evidence="3">
    <name type="scientific">marine sediment metagenome</name>
    <dbReference type="NCBI Taxonomy" id="412755"/>
    <lineage>
        <taxon>unclassified sequences</taxon>
        <taxon>metagenomes</taxon>
        <taxon>ecological metagenomes</taxon>
    </lineage>
</organism>
<dbReference type="PRINTS" id="PR00111">
    <property type="entry name" value="ABHYDROLASE"/>
</dbReference>
<dbReference type="EMBL" id="LAZR01000665">
    <property type="protein sequence ID" value="KKN61256.1"/>
    <property type="molecule type" value="Genomic_DNA"/>
</dbReference>
<accession>A0A0F9UJ46</accession>
<evidence type="ECO:0000259" key="2">
    <source>
        <dbReference type="Pfam" id="PF12697"/>
    </source>
</evidence>
<evidence type="ECO:0000313" key="3">
    <source>
        <dbReference type="EMBL" id="KKN61256.1"/>
    </source>
</evidence>
<protein>
    <recommendedName>
        <fullName evidence="2">AB hydrolase-1 domain-containing protein</fullName>
    </recommendedName>
</protein>
<name>A0A0F9UJ46_9ZZZZ</name>
<dbReference type="InterPro" id="IPR050266">
    <property type="entry name" value="AB_hydrolase_sf"/>
</dbReference>
<comment type="caution">
    <text evidence="3">The sequence shown here is derived from an EMBL/GenBank/DDBJ whole genome shotgun (WGS) entry which is preliminary data.</text>
</comment>
<dbReference type="GO" id="GO:0016020">
    <property type="term" value="C:membrane"/>
    <property type="evidence" value="ECO:0007669"/>
    <property type="project" value="TreeGrafter"/>
</dbReference>
<dbReference type="PANTHER" id="PTHR43798:SF31">
    <property type="entry name" value="AB HYDROLASE SUPERFAMILY PROTEIN YCLE"/>
    <property type="match status" value="1"/>
</dbReference>
<feature type="domain" description="AB hydrolase-1" evidence="2">
    <location>
        <begin position="23"/>
        <end position="250"/>
    </location>
</feature>
<sequence length="260" mass="27721">MHALDLEWGTMHLSLSNGDGPTLVFLNSLGTDLRMWDAVCALLPTDWATLRMDKRGHGLSDTAPDSYSIPDLAKDVLAAMDNVGINRAVVVGCSIGGLIAQHIALMAPERVLGLVLSNTAPKLGSAEDWHARIEMINESGMRAVAEGILPRWFGPEFLMKPEVNLWRTLLARTDQAGYVATCNAIAGTDITEQLSEIAAPTLVFAGQHDLATPPNVIAALAAALPDADLISFETTGHLPAIEAPDALVDALISFVKRITP</sequence>
<dbReference type="Gene3D" id="3.40.50.1820">
    <property type="entry name" value="alpha/beta hydrolase"/>
    <property type="match status" value="1"/>
</dbReference>
<reference evidence="3" key="1">
    <citation type="journal article" date="2015" name="Nature">
        <title>Complex archaea that bridge the gap between prokaryotes and eukaryotes.</title>
        <authorList>
            <person name="Spang A."/>
            <person name="Saw J.H."/>
            <person name="Jorgensen S.L."/>
            <person name="Zaremba-Niedzwiedzka K."/>
            <person name="Martijn J."/>
            <person name="Lind A.E."/>
            <person name="van Eijk R."/>
            <person name="Schleper C."/>
            <person name="Guy L."/>
            <person name="Ettema T.J."/>
        </authorList>
    </citation>
    <scope>NUCLEOTIDE SEQUENCE</scope>
</reference>
<dbReference type="Pfam" id="PF12697">
    <property type="entry name" value="Abhydrolase_6"/>
    <property type="match status" value="1"/>
</dbReference>
<dbReference type="AlphaFoldDB" id="A0A0F9UJ46"/>
<dbReference type="SUPFAM" id="SSF53474">
    <property type="entry name" value="alpha/beta-Hydrolases"/>
    <property type="match status" value="1"/>
</dbReference>